<name>A0AAV0DYL0_9ASTE</name>
<accession>A0AAV0DYL0</accession>
<dbReference type="Pfam" id="PF00201">
    <property type="entry name" value="UDPGT"/>
    <property type="match status" value="1"/>
</dbReference>
<dbReference type="AlphaFoldDB" id="A0AAV0DYL0"/>
<dbReference type="PROSITE" id="PS00375">
    <property type="entry name" value="UDPGT"/>
    <property type="match status" value="1"/>
</dbReference>
<keyword evidence="6" id="KW-1185">Reference proteome</keyword>
<evidence type="ECO:0000256" key="2">
    <source>
        <dbReference type="ARBA" id="ARBA00022679"/>
    </source>
</evidence>
<comment type="caution">
    <text evidence="5">The sequence shown here is derived from an EMBL/GenBank/DDBJ whole genome shotgun (WGS) entry which is preliminary data.</text>
</comment>
<dbReference type="FunFam" id="3.40.50.2000:FF:000063">
    <property type="entry name" value="Glycosyltransferase"/>
    <property type="match status" value="1"/>
</dbReference>
<evidence type="ECO:0000256" key="1">
    <source>
        <dbReference type="ARBA" id="ARBA00009995"/>
    </source>
</evidence>
<dbReference type="CDD" id="cd03784">
    <property type="entry name" value="GT1_Gtf-like"/>
    <property type="match status" value="1"/>
</dbReference>
<comment type="similarity">
    <text evidence="1 3">Belongs to the UDP-glycosyltransferase family.</text>
</comment>
<evidence type="ECO:0000313" key="5">
    <source>
        <dbReference type="EMBL" id="CAH9112540.1"/>
    </source>
</evidence>
<dbReference type="EC" id="2.4.1.-" evidence="4"/>
<dbReference type="Gene3D" id="3.40.50.2000">
    <property type="entry name" value="Glycogen Phosphorylase B"/>
    <property type="match status" value="2"/>
</dbReference>
<protein>
    <recommendedName>
        <fullName evidence="4">Glycosyltransferase</fullName>
        <ecNumber evidence="4">2.4.1.-</ecNumber>
    </recommendedName>
</protein>
<evidence type="ECO:0000313" key="6">
    <source>
        <dbReference type="Proteomes" id="UP001152523"/>
    </source>
</evidence>
<sequence length="519" mass="57184">MEYMEPKATESGRRQLHFMVFPMPVPGHMIPMIDVARILARSVRGVTVTIFTTPVNANRIRSTLDQDRRSGYKIREHVVRFPCAEAGLPEGCENADLVPKGQGLGPAFLAAVFMLRPLAEEAIRGSDPPVSCLVSDMLIPWTADLAEALNIPRIVFSGSCCFSFVCLMKIMESRILGRVNSETEMFAVAGLPPPYDDKIELCKGQVKGCVVDLMHENEAQKELGEKLLRAMTLAHGVIVNSFVEMEPEFVEEYKRKFHHGRVWCVGPVSLSIYQSVQQDQQAREEVTKKNESGEEREQCLKFLDSQAPGSAIYVSLGSLARITAEQMKELALGLELSGRPFVWALGGAHEQRDAFEEWAQADGFEERTRARGVLVRRWAPQLRILSHPSTGGFLTHCGWNSTLEAISAGVPMLTWPIFAEQFVNEKLVVDVLGVGVSLGVKASALWEGNETTAMSGVVLKREEVKEGVGQLMGGEGDECRRKVKELGEKAKVAVQKGGSSHLNLLSLVEDISLFGSTKS</sequence>
<reference evidence="5" key="1">
    <citation type="submission" date="2022-07" db="EMBL/GenBank/DDBJ databases">
        <authorList>
            <person name="Macas J."/>
            <person name="Novak P."/>
            <person name="Neumann P."/>
        </authorList>
    </citation>
    <scope>NUCLEOTIDE SEQUENCE</scope>
</reference>
<dbReference type="InterPro" id="IPR035595">
    <property type="entry name" value="UDP_glycos_trans_CS"/>
</dbReference>
<dbReference type="EMBL" id="CAMAPF010000198">
    <property type="protein sequence ID" value="CAH9112540.1"/>
    <property type="molecule type" value="Genomic_DNA"/>
</dbReference>
<dbReference type="Proteomes" id="UP001152523">
    <property type="component" value="Unassembled WGS sequence"/>
</dbReference>
<dbReference type="GO" id="GO:0035251">
    <property type="term" value="F:UDP-glucosyltransferase activity"/>
    <property type="evidence" value="ECO:0007669"/>
    <property type="project" value="TreeGrafter"/>
</dbReference>
<keyword evidence="2 3" id="KW-0808">Transferase</keyword>
<proteinExistence type="inferred from homology"/>
<organism evidence="5 6">
    <name type="scientific">Cuscuta epithymum</name>
    <dbReference type="NCBI Taxonomy" id="186058"/>
    <lineage>
        <taxon>Eukaryota</taxon>
        <taxon>Viridiplantae</taxon>
        <taxon>Streptophyta</taxon>
        <taxon>Embryophyta</taxon>
        <taxon>Tracheophyta</taxon>
        <taxon>Spermatophyta</taxon>
        <taxon>Magnoliopsida</taxon>
        <taxon>eudicotyledons</taxon>
        <taxon>Gunneridae</taxon>
        <taxon>Pentapetalae</taxon>
        <taxon>asterids</taxon>
        <taxon>lamiids</taxon>
        <taxon>Solanales</taxon>
        <taxon>Convolvulaceae</taxon>
        <taxon>Cuscuteae</taxon>
        <taxon>Cuscuta</taxon>
        <taxon>Cuscuta subgen. Cuscuta</taxon>
    </lineage>
</organism>
<evidence type="ECO:0000256" key="3">
    <source>
        <dbReference type="RuleBase" id="RU003718"/>
    </source>
</evidence>
<dbReference type="InterPro" id="IPR002213">
    <property type="entry name" value="UDP_glucos_trans"/>
</dbReference>
<dbReference type="SUPFAM" id="SSF53756">
    <property type="entry name" value="UDP-Glycosyltransferase/glycogen phosphorylase"/>
    <property type="match status" value="1"/>
</dbReference>
<gene>
    <name evidence="5" type="ORF">CEPIT_LOCUS19980</name>
</gene>
<keyword evidence="3" id="KW-0328">Glycosyltransferase</keyword>
<evidence type="ECO:0000256" key="4">
    <source>
        <dbReference type="RuleBase" id="RU362057"/>
    </source>
</evidence>
<dbReference type="PANTHER" id="PTHR48047:SF229">
    <property type="entry name" value="UDP-GLYCOSYLTRANSFERASE 73C3-RELATED"/>
    <property type="match status" value="1"/>
</dbReference>
<dbReference type="PANTHER" id="PTHR48047">
    <property type="entry name" value="GLYCOSYLTRANSFERASE"/>
    <property type="match status" value="1"/>
</dbReference>